<keyword evidence="8" id="KW-1185">Reference proteome</keyword>
<reference evidence="7 8" key="1">
    <citation type="journal article" date="2025" name="Int. J. Syst. Evol. Microbiol.">
        <title>Desulfovibrio falkowii sp. nov., Porphyromonas miyakawae sp. nov., Mediterraneibacter flintii sp. nov. and Owariibacterium komagatae gen. nov., sp. nov., isolated from human faeces.</title>
        <authorList>
            <person name="Hamaguchi T."/>
            <person name="Ohara M."/>
            <person name="Hisatomi A."/>
            <person name="Sekiguchi K."/>
            <person name="Takeda J.I."/>
            <person name="Ueyama J."/>
            <person name="Ito M."/>
            <person name="Nishiwaki H."/>
            <person name="Ogi T."/>
            <person name="Hirayama M."/>
            <person name="Ohkuma M."/>
            <person name="Sakamoto M."/>
            <person name="Ohno K."/>
        </authorList>
    </citation>
    <scope>NUCLEOTIDE SEQUENCE [LARGE SCALE GENOMIC DNA]</scope>
    <source>
        <strain evidence="7 8">13CB8C</strain>
    </source>
</reference>
<evidence type="ECO:0000256" key="3">
    <source>
        <dbReference type="ARBA" id="ARBA00022679"/>
    </source>
</evidence>
<name>A0ABQ0E6G7_9BACT</name>
<accession>A0ABQ0E6G7</accession>
<dbReference type="InterPro" id="IPR002736">
    <property type="entry name" value="CitG"/>
</dbReference>
<sequence>MCDLSGSHCRRTRAALKEAAQGTYCPACTPAGVPLHLSSARVGSLAAQAAILEVSAGPKPGLVCRNSNGAHHDMDYNTFVRSALALKGYFSQTHAEGLATSGLAPDVVFLRLRALGIQAEQAMFAATGGVNTHKGLIFSLGLFCAALGRLSRDRTGFYALPQPTAWQNVIHVCRTAAALASGISKKDLSALPRGPMKKNTGMEEEYHKQTQQSRPKSMRPLLEKKLQRALSPGEVIYVMYGARGIRGEAEQGFPGVWLAWHSLWRHGIDAEMNRAMVHTLLELTARVEDSSILWRGGHRGLALARSYASAVLARGGLDTPAGNHMLERMGEAFVRHSLSPGGCADILTIGTFLHLLRRQPACRAK</sequence>
<organism evidence="7 8">
    <name type="scientific">Desulfovibrio falkowii</name>
    <dbReference type="NCBI Taxonomy" id="3136602"/>
    <lineage>
        <taxon>Bacteria</taxon>
        <taxon>Pseudomonadati</taxon>
        <taxon>Thermodesulfobacteriota</taxon>
        <taxon>Desulfovibrionia</taxon>
        <taxon>Desulfovibrionales</taxon>
        <taxon>Desulfovibrionaceae</taxon>
        <taxon>Desulfovibrio</taxon>
    </lineage>
</organism>
<evidence type="ECO:0000256" key="1">
    <source>
        <dbReference type="ARBA" id="ARBA00001210"/>
    </source>
</evidence>
<dbReference type="PANTHER" id="PTHR30201:SF2">
    <property type="entry name" value="2-(5''-TRIPHOSPHORIBOSYL)-3'-DEPHOSPHOCOENZYME-A SYNTHASE"/>
    <property type="match status" value="1"/>
</dbReference>
<evidence type="ECO:0000256" key="5">
    <source>
        <dbReference type="ARBA" id="ARBA00022840"/>
    </source>
</evidence>
<evidence type="ECO:0000256" key="4">
    <source>
        <dbReference type="ARBA" id="ARBA00022741"/>
    </source>
</evidence>
<keyword evidence="4" id="KW-0547">Nucleotide-binding</keyword>
<keyword evidence="5" id="KW-0067">ATP-binding</keyword>
<evidence type="ECO:0000313" key="7">
    <source>
        <dbReference type="EMBL" id="GAB1253296.1"/>
    </source>
</evidence>
<comment type="catalytic activity">
    <reaction evidence="1">
        <text>3'-dephospho-CoA + ATP = 2'-(5''-triphospho-alpha-D-ribosyl)-3'-dephospho-CoA + adenine</text>
        <dbReference type="Rhea" id="RHEA:15117"/>
        <dbReference type="ChEBI" id="CHEBI:16708"/>
        <dbReference type="ChEBI" id="CHEBI:30616"/>
        <dbReference type="ChEBI" id="CHEBI:57328"/>
        <dbReference type="ChEBI" id="CHEBI:61378"/>
        <dbReference type="EC" id="2.4.2.52"/>
    </reaction>
</comment>
<proteinExistence type="predicted"/>
<dbReference type="Pfam" id="PF01874">
    <property type="entry name" value="CitG"/>
    <property type="match status" value="1"/>
</dbReference>
<evidence type="ECO:0000256" key="2">
    <source>
        <dbReference type="ARBA" id="ARBA00012074"/>
    </source>
</evidence>
<dbReference type="EMBL" id="BAAFSG010000001">
    <property type="protein sequence ID" value="GAB1253296.1"/>
    <property type="molecule type" value="Genomic_DNA"/>
</dbReference>
<gene>
    <name evidence="7" type="primary">citG</name>
    <name evidence="7" type="ORF">Defa_07830</name>
</gene>
<feature type="region of interest" description="Disordered" evidence="6">
    <location>
        <begin position="190"/>
        <end position="217"/>
    </location>
</feature>
<protein>
    <recommendedName>
        <fullName evidence="2">triphosphoribosyl-dephospho-CoA synthase</fullName>
        <ecNumber evidence="2">2.4.2.52</ecNumber>
    </recommendedName>
</protein>
<comment type="caution">
    <text evidence="7">The sequence shown here is derived from an EMBL/GenBank/DDBJ whole genome shotgun (WGS) entry which is preliminary data.</text>
</comment>
<evidence type="ECO:0000256" key="6">
    <source>
        <dbReference type="SAM" id="MobiDB-lite"/>
    </source>
</evidence>
<dbReference type="RefSeq" id="WP_407844235.1">
    <property type="nucleotide sequence ID" value="NZ_BAAFSG010000001.1"/>
</dbReference>
<evidence type="ECO:0000313" key="8">
    <source>
        <dbReference type="Proteomes" id="UP001628192"/>
    </source>
</evidence>
<dbReference type="PANTHER" id="PTHR30201">
    <property type="entry name" value="TRIPHOSPHORIBOSYL-DEPHOSPHO-COA SYNTHASE"/>
    <property type="match status" value="1"/>
</dbReference>
<dbReference type="EC" id="2.4.2.52" evidence="2"/>
<dbReference type="Proteomes" id="UP001628192">
    <property type="component" value="Unassembled WGS sequence"/>
</dbReference>
<keyword evidence="3" id="KW-0808">Transferase</keyword>
<dbReference type="Gene3D" id="1.10.4200.10">
    <property type="entry name" value="Triphosphoribosyl-dephospho-CoA protein"/>
    <property type="match status" value="1"/>
</dbReference>